<organism evidence="1 2">
    <name type="scientific">Argiope bruennichi</name>
    <name type="common">Wasp spider</name>
    <name type="synonym">Aranea bruennichi</name>
    <dbReference type="NCBI Taxonomy" id="94029"/>
    <lineage>
        <taxon>Eukaryota</taxon>
        <taxon>Metazoa</taxon>
        <taxon>Ecdysozoa</taxon>
        <taxon>Arthropoda</taxon>
        <taxon>Chelicerata</taxon>
        <taxon>Arachnida</taxon>
        <taxon>Araneae</taxon>
        <taxon>Araneomorphae</taxon>
        <taxon>Entelegynae</taxon>
        <taxon>Araneoidea</taxon>
        <taxon>Araneidae</taxon>
        <taxon>Argiope</taxon>
    </lineage>
</organism>
<evidence type="ECO:0000313" key="1">
    <source>
        <dbReference type="EMBL" id="KAF8792370.1"/>
    </source>
</evidence>
<name>A0A8T0FS97_ARGBR</name>
<protein>
    <submittedName>
        <fullName evidence="1">Uncharacterized protein</fullName>
    </submittedName>
</protein>
<evidence type="ECO:0000313" key="2">
    <source>
        <dbReference type="Proteomes" id="UP000807504"/>
    </source>
</evidence>
<dbReference type="Proteomes" id="UP000807504">
    <property type="component" value="Unassembled WGS sequence"/>
</dbReference>
<comment type="caution">
    <text evidence="1">The sequence shown here is derived from an EMBL/GenBank/DDBJ whole genome shotgun (WGS) entry which is preliminary data.</text>
</comment>
<gene>
    <name evidence="1" type="ORF">HNY73_003973</name>
</gene>
<reference evidence="1" key="1">
    <citation type="journal article" date="2020" name="bioRxiv">
        <title>Chromosome-level reference genome of the European wasp spider Argiope bruennichi: a resource for studies on range expansion and evolutionary adaptation.</title>
        <authorList>
            <person name="Sheffer M.M."/>
            <person name="Hoppe A."/>
            <person name="Krehenwinkel H."/>
            <person name="Uhl G."/>
            <person name="Kuss A.W."/>
            <person name="Jensen L."/>
            <person name="Jensen C."/>
            <person name="Gillespie R.G."/>
            <person name="Hoff K.J."/>
            <person name="Prost S."/>
        </authorList>
    </citation>
    <scope>NUCLEOTIDE SEQUENCE</scope>
</reference>
<dbReference type="AlphaFoldDB" id="A0A8T0FS97"/>
<reference evidence="1" key="2">
    <citation type="submission" date="2020-06" db="EMBL/GenBank/DDBJ databases">
        <authorList>
            <person name="Sheffer M."/>
        </authorList>
    </citation>
    <scope>NUCLEOTIDE SEQUENCE</scope>
</reference>
<accession>A0A8T0FS97</accession>
<keyword evidence="2" id="KW-1185">Reference proteome</keyword>
<dbReference type="EMBL" id="JABXBU010000003">
    <property type="protein sequence ID" value="KAF8792370.1"/>
    <property type="molecule type" value="Genomic_DNA"/>
</dbReference>
<sequence>MVFLIDKRDRVASRGVVCGGREYDGKSWWCCKCGGEGYRASRGGVGLVRRDLVAILVVFCSGEEKGYGGKSWCVVEDRYMCGESWCVVRSLILCGKSWCVVRDGNIVFGKSWCVDEGEKRGSVWWQVVVCSEDGICVVGKSWCVVRKSYMCVWQFVLCMRAGYCVAIRGVSGSTVPQSRFIFQARNRFHHSKQQKKLFLDDIKLLNDQAMICYCKDSSAKIELMSAILQD</sequence>
<proteinExistence type="predicted"/>